<organism evidence="2 3">
    <name type="scientific">Sphagnurus paluster</name>
    <dbReference type="NCBI Taxonomy" id="117069"/>
    <lineage>
        <taxon>Eukaryota</taxon>
        <taxon>Fungi</taxon>
        <taxon>Dikarya</taxon>
        <taxon>Basidiomycota</taxon>
        <taxon>Agaricomycotina</taxon>
        <taxon>Agaricomycetes</taxon>
        <taxon>Agaricomycetidae</taxon>
        <taxon>Agaricales</taxon>
        <taxon>Tricholomatineae</taxon>
        <taxon>Lyophyllaceae</taxon>
        <taxon>Sphagnurus</taxon>
    </lineage>
</organism>
<accession>A0A9P7GFY3</accession>
<dbReference type="Proteomes" id="UP000717328">
    <property type="component" value="Unassembled WGS sequence"/>
</dbReference>
<gene>
    <name evidence="2" type="ORF">H0H81_001762</name>
</gene>
<protein>
    <recommendedName>
        <fullName evidence="1">BRCA2 OB1 domain-containing protein</fullName>
    </recommendedName>
</protein>
<sequence>MVLCVSNITWITGGYADDGTSLEPRPELVLTDGWYLIRAQVDAPLARAVKRGILRIGRKLGVAGAYVRISVNPGTSGELMNNNQLSSEKKDPAEPLEAFHSVKLIISGNSTHLAPWHAKLGFSPGPCISTLHSLTPDGGIVAAMDVVVVKAHPIAYIAFSLDENGVQTREGPMNASEEAAAHERWKKRWEIEMSKLRIEFEKKWNRYEGYLQRLERRAGVDEFRPSQDGSNFPLDVIENIYDELEDPAQAKTVLADLGKFECGSLARYIRNRLEKEKERAGDDLANEVKHVCPPRNVRNFRIIVVQDARTQRRSGHRKALLNVWDVLNLSFSEGTSPGSFEIGQRFMASTKLISASDPDFVSLGHELEANSPKLVDGP</sequence>
<dbReference type="InterPro" id="IPR012340">
    <property type="entry name" value="NA-bd_OB-fold"/>
</dbReference>
<dbReference type="GO" id="GO:0000724">
    <property type="term" value="P:double-strand break repair via homologous recombination"/>
    <property type="evidence" value="ECO:0007669"/>
    <property type="project" value="InterPro"/>
</dbReference>
<feature type="domain" description="BRCA2 OB1" evidence="1">
    <location>
        <begin position="1"/>
        <end position="123"/>
    </location>
</feature>
<dbReference type="PANTHER" id="PTHR11289:SF0">
    <property type="entry name" value="BREAST CANCER TYPE 2 SUSCEPTIBILITY PROTEIN"/>
    <property type="match status" value="1"/>
</dbReference>
<dbReference type="PANTHER" id="PTHR11289">
    <property type="entry name" value="BREAST CANCER TYPE 2 SUSCEPTIBILITY PROTEIN BRCA2"/>
    <property type="match status" value="1"/>
</dbReference>
<name>A0A9P7GFY3_9AGAR</name>
<dbReference type="Gene3D" id="2.40.50.140">
    <property type="entry name" value="Nucleic acid-binding proteins"/>
    <property type="match status" value="3"/>
</dbReference>
<dbReference type="OrthoDB" id="21095at2759"/>
<reference evidence="2" key="1">
    <citation type="submission" date="2021-02" db="EMBL/GenBank/DDBJ databases">
        <authorList>
            <person name="Nieuwenhuis M."/>
            <person name="Van De Peppel L.J.J."/>
        </authorList>
    </citation>
    <scope>NUCLEOTIDE SEQUENCE</scope>
    <source>
        <strain evidence="2">D49</strain>
    </source>
</reference>
<keyword evidence="3" id="KW-1185">Reference proteome</keyword>
<dbReference type="InterPro" id="IPR015187">
    <property type="entry name" value="BRCA2_OB_1"/>
</dbReference>
<dbReference type="GO" id="GO:0006355">
    <property type="term" value="P:regulation of DNA-templated transcription"/>
    <property type="evidence" value="ECO:0007669"/>
    <property type="project" value="TreeGrafter"/>
</dbReference>
<dbReference type="Pfam" id="PF09103">
    <property type="entry name" value="BRCA-2_OB1"/>
    <property type="match status" value="1"/>
</dbReference>
<dbReference type="EMBL" id="JABCKI010000670">
    <property type="protein sequence ID" value="KAG5649854.1"/>
    <property type="molecule type" value="Genomic_DNA"/>
</dbReference>
<evidence type="ECO:0000313" key="3">
    <source>
        <dbReference type="Proteomes" id="UP000717328"/>
    </source>
</evidence>
<proteinExistence type="predicted"/>
<dbReference type="SUPFAM" id="SSF50249">
    <property type="entry name" value="Nucleic acid-binding proteins"/>
    <property type="match status" value="2"/>
</dbReference>
<evidence type="ECO:0000259" key="1">
    <source>
        <dbReference type="Pfam" id="PF09103"/>
    </source>
</evidence>
<evidence type="ECO:0000313" key="2">
    <source>
        <dbReference type="EMBL" id="KAG5649854.1"/>
    </source>
</evidence>
<reference evidence="2" key="2">
    <citation type="submission" date="2021-10" db="EMBL/GenBank/DDBJ databases">
        <title>Phylogenomics reveals ancestral predisposition of the termite-cultivated fungus Termitomyces towards a domesticated lifestyle.</title>
        <authorList>
            <person name="Auxier B."/>
            <person name="Grum-Grzhimaylo A."/>
            <person name="Cardenas M.E."/>
            <person name="Lodge J.D."/>
            <person name="Laessoe T."/>
            <person name="Pedersen O."/>
            <person name="Smith M.E."/>
            <person name="Kuyper T.W."/>
            <person name="Franco-Molano E.A."/>
            <person name="Baroni T.J."/>
            <person name="Aanen D.K."/>
        </authorList>
    </citation>
    <scope>NUCLEOTIDE SEQUENCE</scope>
    <source>
        <strain evidence="2">D49</strain>
    </source>
</reference>
<dbReference type="AlphaFoldDB" id="A0A9P7GFY3"/>
<dbReference type="InterPro" id="IPR015525">
    <property type="entry name" value="BRCA2"/>
</dbReference>
<comment type="caution">
    <text evidence="2">The sequence shown here is derived from an EMBL/GenBank/DDBJ whole genome shotgun (WGS) entry which is preliminary data.</text>
</comment>